<dbReference type="Proteomes" id="UP000218831">
    <property type="component" value="Unassembled WGS sequence"/>
</dbReference>
<dbReference type="OrthoDB" id="9811476at2"/>
<evidence type="ECO:0000313" key="6">
    <source>
        <dbReference type="EMBL" id="PAU95790.1"/>
    </source>
</evidence>
<dbReference type="InterPro" id="IPR050147">
    <property type="entry name" value="Ser/Thr_Dehydratase"/>
</dbReference>
<gene>
    <name evidence="6" type="ORF">CK503_01645</name>
</gene>
<evidence type="ECO:0000256" key="1">
    <source>
        <dbReference type="ARBA" id="ARBA00001933"/>
    </source>
</evidence>
<dbReference type="InterPro" id="IPR036052">
    <property type="entry name" value="TrpB-like_PALP_sf"/>
</dbReference>
<dbReference type="GO" id="GO:0004794">
    <property type="term" value="F:threonine deaminase activity"/>
    <property type="evidence" value="ECO:0007669"/>
    <property type="project" value="TreeGrafter"/>
</dbReference>
<keyword evidence="7" id="KW-1185">Reference proteome</keyword>
<name>A0A2A2GF13_9BACT</name>
<dbReference type="RefSeq" id="WP_095605035.1">
    <property type="nucleotide sequence ID" value="NZ_NSKE01000001.1"/>
</dbReference>
<dbReference type="PANTHER" id="PTHR48078">
    <property type="entry name" value="THREONINE DEHYDRATASE, MITOCHONDRIAL-RELATED"/>
    <property type="match status" value="1"/>
</dbReference>
<keyword evidence="3" id="KW-0663">Pyridoxal phosphate</keyword>
<sequence length="328" mass="35383">METIKIPTPRQVEQAREKLGNKVRRTPAWQWKSDVKDQLLSAKTNVFLKLELFQYAGSFKPRGALMNMLDLTEEQLKNGVTAVSAGNHAIAVAYAAKSLGTTAKVVMPKTANSFRVEKCKSHGATVELVDDVHEAFRRVKEIEKEENRAFIHPFEGEQTALGTATVGLEFAQDIPELDAVIVPIGGGGLCAGIAAAVKQMITDCKVYGVEPVGADSMSKSLEAGEPAEIDEVDTIADSLGAPHAAPYSFGLCKRFVDEVVTITDLKMAQTMRMMFEELKLAVEPAGASALAAATGPLSDEVMNKNVGIIVCGTNIDNESFQTILNEIR</sequence>
<comment type="caution">
    <text evidence="6">The sequence shown here is derived from an EMBL/GenBank/DDBJ whole genome shotgun (WGS) entry which is preliminary data.</text>
</comment>
<dbReference type="Gene3D" id="3.40.50.1100">
    <property type="match status" value="2"/>
</dbReference>
<dbReference type="GO" id="GO:0009097">
    <property type="term" value="P:isoleucine biosynthetic process"/>
    <property type="evidence" value="ECO:0007669"/>
    <property type="project" value="TreeGrafter"/>
</dbReference>
<dbReference type="EMBL" id="NSKE01000001">
    <property type="protein sequence ID" value="PAU95790.1"/>
    <property type="molecule type" value="Genomic_DNA"/>
</dbReference>
<dbReference type="PANTHER" id="PTHR48078:SF6">
    <property type="entry name" value="L-THREONINE DEHYDRATASE CATABOLIC TDCB"/>
    <property type="match status" value="1"/>
</dbReference>
<proteinExistence type="inferred from homology"/>
<keyword evidence="4" id="KW-0456">Lyase</keyword>
<evidence type="ECO:0000256" key="4">
    <source>
        <dbReference type="ARBA" id="ARBA00023239"/>
    </source>
</evidence>
<reference evidence="6 7" key="1">
    <citation type="submission" date="2017-08" db="EMBL/GenBank/DDBJ databases">
        <title>Aliifodinibius alkalisoli sp. nov., isolated from saline alkaline soil.</title>
        <authorList>
            <person name="Liu D."/>
            <person name="Zhang G."/>
        </authorList>
    </citation>
    <scope>NUCLEOTIDE SEQUENCE [LARGE SCALE GENOMIC DNA]</scope>
    <source>
        <strain evidence="6 7">WN023</strain>
    </source>
</reference>
<feature type="domain" description="Tryptophan synthase beta chain-like PALP" evidence="5">
    <location>
        <begin position="38"/>
        <end position="312"/>
    </location>
</feature>
<accession>A0A2A2GF13</accession>
<dbReference type="GO" id="GO:0006567">
    <property type="term" value="P:L-threonine catabolic process"/>
    <property type="evidence" value="ECO:0007669"/>
    <property type="project" value="TreeGrafter"/>
</dbReference>
<dbReference type="InterPro" id="IPR001926">
    <property type="entry name" value="TrpB-like_PALP"/>
</dbReference>
<evidence type="ECO:0000313" key="7">
    <source>
        <dbReference type="Proteomes" id="UP000218831"/>
    </source>
</evidence>
<dbReference type="FunFam" id="3.40.50.1100:FF:000005">
    <property type="entry name" value="Threonine dehydratase catabolic"/>
    <property type="match status" value="1"/>
</dbReference>
<dbReference type="Pfam" id="PF00291">
    <property type="entry name" value="PALP"/>
    <property type="match status" value="1"/>
</dbReference>
<comment type="similarity">
    <text evidence="2">Belongs to the serine/threonine dehydratase family.</text>
</comment>
<dbReference type="AlphaFoldDB" id="A0A2A2GF13"/>
<dbReference type="GO" id="GO:0006565">
    <property type="term" value="P:L-serine catabolic process"/>
    <property type="evidence" value="ECO:0007669"/>
    <property type="project" value="TreeGrafter"/>
</dbReference>
<dbReference type="GO" id="GO:0003941">
    <property type="term" value="F:L-serine ammonia-lyase activity"/>
    <property type="evidence" value="ECO:0007669"/>
    <property type="project" value="TreeGrafter"/>
</dbReference>
<evidence type="ECO:0000256" key="3">
    <source>
        <dbReference type="ARBA" id="ARBA00022898"/>
    </source>
</evidence>
<comment type="cofactor">
    <cofactor evidence="1">
        <name>pyridoxal 5'-phosphate</name>
        <dbReference type="ChEBI" id="CHEBI:597326"/>
    </cofactor>
</comment>
<organism evidence="6 7">
    <name type="scientific">Fodinibius salipaludis</name>
    <dbReference type="NCBI Taxonomy" id="2032627"/>
    <lineage>
        <taxon>Bacteria</taxon>
        <taxon>Pseudomonadati</taxon>
        <taxon>Balneolota</taxon>
        <taxon>Balneolia</taxon>
        <taxon>Balneolales</taxon>
        <taxon>Balneolaceae</taxon>
        <taxon>Fodinibius</taxon>
    </lineage>
</organism>
<dbReference type="CDD" id="cd01562">
    <property type="entry name" value="Thr-dehyd"/>
    <property type="match status" value="1"/>
</dbReference>
<dbReference type="SUPFAM" id="SSF53686">
    <property type="entry name" value="Tryptophan synthase beta subunit-like PLP-dependent enzymes"/>
    <property type="match status" value="1"/>
</dbReference>
<evidence type="ECO:0000259" key="5">
    <source>
        <dbReference type="Pfam" id="PF00291"/>
    </source>
</evidence>
<evidence type="ECO:0000256" key="2">
    <source>
        <dbReference type="ARBA" id="ARBA00010869"/>
    </source>
</evidence>
<protein>
    <submittedName>
        <fullName evidence="6">Serine/threonine dehydratase</fullName>
    </submittedName>
</protein>